<gene>
    <name evidence="1" type="ORF">GCM10010531_41010</name>
</gene>
<comment type="caution">
    <text evidence="1">The sequence shown here is derived from an EMBL/GenBank/DDBJ whole genome shotgun (WGS) entry which is preliminary data.</text>
</comment>
<organism evidence="1 2">
    <name type="scientific">Blastococcus jejuensis</name>
    <dbReference type="NCBI Taxonomy" id="351224"/>
    <lineage>
        <taxon>Bacteria</taxon>
        <taxon>Bacillati</taxon>
        <taxon>Actinomycetota</taxon>
        <taxon>Actinomycetes</taxon>
        <taxon>Geodermatophilales</taxon>
        <taxon>Geodermatophilaceae</taxon>
        <taxon>Blastococcus</taxon>
    </lineage>
</organism>
<accession>A0ABP6PLD9</accession>
<protein>
    <submittedName>
        <fullName evidence="1">Uncharacterized protein</fullName>
    </submittedName>
</protein>
<dbReference type="Proteomes" id="UP001499924">
    <property type="component" value="Unassembled WGS sequence"/>
</dbReference>
<evidence type="ECO:0000313" key="1">
    <source>
        <dbReference type="EMBL" id="GAA3182586.1"/>
    </source>
</evidence>
<dbReference type="EMBL" id="BAAAVV010000016">
    <property type="protein sequence ID" value="GAA3182586.1"/>
    <property type="molecule type" value="Genomic_DNA"/>
</dbReference>
<name>A0ABP6PLD9_9ACTN</name>
<evidence type="ECO:0000313" key="2">
    <source>
        <dbReference type="Proteomes" id="UP001499924"/>
    </source>
</evidence>
<reference evidence="2" key="1">
    <citation type="journal article" date="2019" name="Int. J. Syst. Evol. Microbiol.">
        <title>The Global Catalogue of Microorganisms (GCM) 10K type strain sequencing project: providing services to taxonomists for standard genome sequencing and annotation.</title>
        <authorList>
            <consortium name="The Broad Institute Genomics Platform"/>
            <consortium name="The Broad Institute Genome Sequencing Center for Infectious Disease"/>
            <person name="Wu L."/>
            <person name="Ma J."/>
        </authorList>
    </citation>
    <scope>NUCLEOTIDE SEQUENCE [LARGE SCALE GENOMIC DNA]</scope>
    <source>
        <strain evidence="2">JCM 15614</strain>
    </source>
</reference>
<keyword evidence="2" id="KW-1185">Reference proteome</keyword>
<proteinExistence type="predicted"/>
<sequence length="130" mass="14157">MPIAEGTYGLEWSHVYLYDDGADEDLPEFDPSAQVVFATASTIVVRGLPEAEGDVGLRVVFDESAESSRTPELLATGDFAAPSGRVIARTSSWDEPIQMAVAPGSYRFTVRSDDEQWPTEVLIQFERAAG</sequence>